<dbReference type="GO" id="GO:0042626">
    <property type="term" value="F:ATPase-coupled transmembrane transporter activity"/>
    <property type="evidence" value="ECO:0007669"/>
    <property type="project" value="TreeGrafter"/>
</dbReference>
<protein>
    <recommendedName>
        <fullName evidence="3">p-glycoprotein</fullName>
    </recommendedName>
</protein>
<dbReference type="OrthoDB" id="6500128at2759"/>
<organism evidence="1 2">
    <name type="scientific">Arctia plantaginis</name>
    <name type="common">Wood tiger moth</name>
    <name type="synonym">Phalaena plantaginis</name>
    <dbReference type="NCBI Taxonomy" id="874455"/>
    <lineage>
        <taxon>Eukaryota</taxon>
        <taxon>Metazoa</taxon>
        <taxon>Ecdysozoa</taxon>
        <taxon>Arthropoda</taxon>
        <taxon>Hexapoda</taxon>
        <taxon>Insecta</taxon>
        <taxon>Pterygota</taxon>
        <taxon>Neoptera</taxon>
        <taxon>Endopterygota</taxon>
        <taxon>Lepidoptera</taxon>
        <taxon>Glossata</taxon>
        <taxon>Ditrysia</taxon>
        <taxon>Noctuoidea</taxon>
        <taxon>Erebidae</taxon>
        <taxon>Arctiinae</taxon>
        <taxon>Arctia</taxon>
    </lineage>
</organism>
<feature type="non-terminal residue" evidence="1">
    <location>
        <position position="1"/>
    </location>
</feature>
<dbReference type="AlphaFoldDB" id="A0A8S1BIY7"/>
<accession>A0A8S1BIY7</accession>
<dbReference type="GO" id="GO:0005886">
    <property type="term" value="C:plasma membrane"/>
    <property type="evidence" value="ECO:0007669"/>
    <property type="project" value="TreeGrafter"/>
</dbReference>
<dbReference type="PANTHER" id="PTHR24222">
    <property type="entry name" value="ABC TRANSPORTER B FAMILY"/>
    <property type="match status" value="1"/>
</dbReference>
<sequence length="111" mass="11597">VDSGKNGCSGLAVVVGGKSTVIELASEVLRSLVQDALRGHQCSDTESEKVVQAALDAASASCTCLVIAHRLSTVRDAHLICVVSGGVVAESGTHHELLDLRGLYYRLHSNN</sequence>
<comment type="caution">
    <text evidence="1">The sequence shown here is derived from an EMBL/GenBank/DDBJ whole genome shotgun (WGS) entry which is preliminary data.</text>
</comment>
<gene>
    <name evidence="1" type="ORF">APLA_LOCUS17178</name>
</gene>
<proteinExistence type="predicted"/>
<dbReference type="EMBL" id="CADEBC010000668">
    <property type="protein sequence ID" value="CAB3260016.1"/>
    <property type="molecule type" value="Genomic_DNA"/>
</dbReference>
<dbReference type="InterPro" id="IPR027417">
    <property type="entry name" value="P-loop_NTPase"/>
</dbReference>
<dbReference type="Gene3D" id="3.40.50.300">
    <property type="entry name" value="P-loop containing nucleotide triphosphate hydrolases"/>
    <property type="match status" value="1"/>
</dbReference>
<keyword evidence="2" id="KW-1185">Reference proteome</keyword>
<dbReference type="Proteomes" id="UP000494106">
    <property type="component" value="Unassembled WGS sequence"/>
</dbReference>
<name>A0A8S1BIY7_ARCPL</name>
<evidence type="ECO:0000313" key="1">
    <source>
        <dbReference type="EMBL" id="CAB3260016.1"/>
    </source>
</evidence>
<dbReference type="SUPFAM" id="SSF52540">
    <property type="entry name" value="P-loop containing nucleoside triphosphate hydrolases"/>
    <property type="match status" value="1"/>
</dbReference>
<evidence type="ECO:0008006" key="3">
    <source>
        <dbReference type="Google" id="ProtNLM"/>
    </source>
</evidence>
<reference evidence="1 2" key="1">
    <citation type="submission" date="2020-04" db="EMBL/GenBank/DDBJ databases">
        <authorList>
            <person name="Wallbank WR R."/>
            <person name="Pardo Diaz C."/>
            <person name="Kozak K."/>
            <person name="Martin S."/>
            <person name="Jiggins C."/>
            <person name="Moest M."/>
            <person name="Warren A I."/>
            <person name="Byers J.R.P. K."/>
            <person name="Montejo-Kovacevich G."/>
            <person name="Yen C E."/>
        </authorList>
    </citation>
    <scope>NUCLEOTIDE SEQUENCE [LARGE SCALE GENOMIC DNA]</scope>
</reference>
<dbReference type="InterPro" id="IPR039421">
    <property type="entry name" value="Type_1_exporter"/>
</dbReference>
<dbReference type="PANTHER" id="PTHR24222:SF76">
    <property type="entry name" value="MYCOBACTIN IMPORT ATP-BINDING_PERMEASE PROTEIN IRTB"/>
    <property type="match status" value="1"/>
</dbReference>
<evidence type="ECO:0000313" key="2">
    <source>
        <dbReference type="Proteomes" id="UP000494106"/>
    </source>
</evidence>